<keyword evidence="4" id="KW-1185">Reference proteome</keyword>
<feature type="transmembrane region" description="Helical" evidence="2">
    <location>
        <begin position="12"/>
        <end position="34"/>
    </location>
</feature>
<keyword evidence="2" id="KW-0472">Membrane</keyword>
<evidence type="ECO:0000256" key="2">
    <source>
        <dbReference type="SAM" id="Phobius"/>
    </source>
</evidence>
<name>A0ABP8DM17_9ACTN</name>
<keyword evidence="2" id="KW-1133">Transmembrane helix</keyword>
<evidence type="ECO:0000313" key="4">
    <source>
        <dbReference type="Proteomes" id="UP001500620"/>
    </source>
</evidence>
<dbReference type="RefSeq" id="WP_345136185.1">
    <property type="nucleotide sequence ID" value="NZ_BAABAT010000035.1"/>
</dbReference>
<evidence type="ECO:0000313" key="3">
    <source>
        <dbReference type="EMBL" id="GAA4259264.1"/>
    </source>
</evidence>
<organism evidence="3 4">
    <name type="scientific">Dactylosporangium darangshiense</name>
    <dbReference type="NCBI Taxonomy" id="579108"/>
    <lineage>
        <taxon>Bacteria</taxon>
        <taxon>Bacillati</taxon>
        <taxon>Actinomycetota</taxon>
        <taxon>Actinomycetes</taxon>
        <taxon>Micromonosporales</taxon>
        <taxon>Micromonosporaceae</taxon>
        <taxon>Dactylosporangium</taxon>
    </lineage>
</organism>
<sequence length="112" mass="11134">MDRSGRRRRLFTVLGAGAGILLIAVGGLLIAGLLGSSPVPLPGLPNNGRGVLQRGNTDGDGLGTAPVPAARTTSARPRAGATTPAAAATPTTDKPGNRPTVHPGNGKPSRTK</sequence>
<reference evidence="4" key="1">
    <citation type="journal article" date="2019" name="Int. J. Syst. Evol. Microbiol.">
        <title>The Global Catalogue of Microorganisms (GCM) 10K type strain sequencing project: providing services to taxonomists for standard genome sequencing and annotation.</title>
        <authorList>
            <consortium name="The Broad Institute Genomics Platform"/>
            <consortium name="The Broad Institute Genome Sequencing Center for Infectious Disease"/>
            <person name="Wu L."/>
            <person name="Ma J."/>
        </authorList>
    </citation>
    <scope>NUCLEOTIDE SEQUENCE [LARGE SCALE GENOMIC DNA]</scope>
    <source>
        <strain evidence="4">JCM 17441</strain>
    </source>
</reference>
<accession>A0ABP8DM17</accession>
<proteinExistence type="predicted"/>
<evidence type="ECO:0008006" key="5">
    <source>
        <dbReference type="Google" id="ProtNLM"/>
    </source>
</evidence>
<gene>
    <name evidence="3" type="ORF">GCM10022255_083190</name>
</gene>
<comment type="caution">
    <text evidence="3">The sequence shown here is derived from an EMBL/GenBank/DDBJ whole genome shotgun (WGS) entry which is preliminary data.</text>
</comment>
<dbReference type="EMBL" id="BAABAT010000035">
    <property type="protein sequence ID" value="GAA4259264.1"/>
    <property type="molecule type" value="Genomic_DNA"/>
</dbReference>
<dbReference type="Proteomes" id="UP001500620">
    <property type="component" value="Unassembled WGS sequence"/>
</dbReference>
<evidence type="ECO:0000256" key="1">
    <source>
        <dbReference type="SAM" id="MobiDB-lite"/>
    </source>
</evidence>
<feature type="compositionally biased region" description="Low complexity" evidence="1">
    <location>
        <begin position="36"/>
        <end position="52"/>
    </location>
</feature>
<keyword evidence="2" id="KW-0812">Transmembrane</keyword>
<feature type="region of interest" description="Disordered" evidence="1">
    <location>
        <begin position="36"/>
        <end position="112"/>
    </location>
</feature>
<feature type="compositionally biased region" description="Low complexity" evidence="1">
    <location>
        <begin position="64"/>
        <end position="92"/>
    </location>
</feature>
<protein>
    <recommendedName>
        <fullName evidence="5">Serine/threonine protein kinase</fullName>
    </recommendedName>
</protein>